<dbReference type="PANTHER" id="PTHR43649">
    <property type="entry name" value="ARABINOSE-BINDING PROTEIN-RELATED"/>
    <property type="match status" value="1"/>
</dbReference>
<keyword evidence="3" id="KW-1185">Reference proteome</keyword>
<name>E4SCF6_CALK2</name>
<keyword evidence="1" id="KW-1133">Transmembrane helix</keyword>
<dbReference type="Gene3D" id="3.40.190.10">
    <property type="entry name" value="Periplasmic binding protein-like II"/>
    <property type="match status" value="2"/>
</dbReference>
<keyword evidence="1" id="KW-0812">Transmembrane</keyword>
<dbReference type="OrthoDB" id="1929810at2"/>
<reference evidence="2 3" key="2">
    <citation type="journal article" date="2011" name="J. Bacteriol.">
        <title>Complete genome sequences for the anaerobic, extremely thermophilic plant biomass-degrading bacteria Caldicellulosiruptor hydrothermalis, Caldicellulosiruptor kristjanssonii, Caldicellulosiruptor kronotskyensis, Caldicellulosiruptor owensenis, and Caldicellulosiruptor lactoaceticus.</title>
        <authorList>
            <person name="Blumer-Schuette S.E."/>
            <person name="Ozdemir I."/>
            <person name="Mistry D."/>
            <person name="Lucas S."/>
            <person name="Lapidus A."/>
            <person name="Cheng J.F."/>
            <person name="Goodwin L.A."/>
            <person name="Pitluck S."/>
            <person name="Land M.L."/>
            <person name="Hauser L.J."/>
            <person name="Woyke T."/>
            <person name="Mikhailova N."/>
            <person name="Pati A."/>
            <person name="Kyrpides N.C."/>
            <person name="Ivanova N."/>
            <person name="Detter J.C."/>
            <person name="Walston-Davenport K."/>
            <person name="Han S."/>
            <person name="Adams M.W."/>
            <person name="Kelly R.M."/>
        </authorList>
    </citation>
    <scope>NUCLEOTIDE SEQUENCE [LARGE SCALE GENOMIC DNA]</scope>
    <source>
        <strain evidence="3">DSM 18902 / VKM B-2412 / 2002</strain>
    </source>
</reference>
<evidence type="ECO:0000256" key="1">
    <source>
        <dbReference type="SAM" id="Phobius"/>
    </source>
</evidence>
<dbReference type="PATRIC" id="fig|632348.3.peg.98"/>
<keyword evidence="1" id="KW-0472">Membrane</keyword>
<evidence type="ECO:0000313" key="3">
    <source>
        <dbReference type="Proteomes" id="UP000006835"/>
    </source>
</evidence>
<dbReference type="EMBL" id="CP002330">
    <property type="protein sequence ID" value="ADQ45011.1"/>
    <property type="molecule type" value="Genomic_DNA"/>
</dbReference>
<dbReference type="InterPro" id="IPR050490">
    <property type="entry name" value="Bact_solute-bd_prot1"/>
</dbReference>
<dbReference type="Proteomes" id="UP000006835">
    <property type="component" value="Chromosome"/>
</dbReference>
<feature type="transmembrane region" description="Helical" evidence="1">
    <location>
        <begin position="7"/>
        <end position="25"/>
    </location>
</feature>
<gene>
    <name evidence="2" type="ordered locus">Calkro_0095</name>
</gene>
<dbReference type="RefSeq" id="WP_013429168.1">
    <property type="nucleotide sequence ID" value="NC_014720.1"/>
</dbReference>
<reference key="1">
    <citation type="submission" date="2010-11" db="EMBL/GenBank/DDBJ databases">
        <title>Complete sequence of Caldicellulosiruptor kronotskyensis 2002.</title>
        <authorList>
            <consortium name="US DOE Joint Genome Institute"/>
            <person name="Lucas S."/>
            <person name="Copeland A."/>
            <person name="Lapidus A."/>
            <person name="Cheng J.-F."/>
            <person name="Bruce D."/>
            <person name="Goodwin L."/>
            <person name="Pitluck S."/>
            <person name="Davenport K."/>
            <person name="Detter J.C."/>
            <person name="Han C."/>
            <person name="Tapia R."/>
            <person name="Land M."/>
            <person name="Hauser L."/>
            <person name="Jeffries C."/>
            <person name="Kyrpides N."/>
            <person name="Ivanova N."/>
            <person name="Mikhailova N."/>
            <person name="Blumer-Schuette S.E."/>
            <person name="Kelly R.M."/>
            <person name="Woyke T."/>
        </authorList>
    </citation>
    <scope>NUCLEOTIDE SEQUENCE</scope>
    <source>
        <strain>2002</strain>
    </source>
</reference>
<dbReference type="AlphaFoldDB" id="E4SCF6"/>
<protein>
    <submittedName>
        <fullName evidence="2">Extracellular solute-binding protein family 1</fullName>
    </submittedName>
</protein>
<accession>E4SCF6</accession>
<dbReference type="SUPFAM" id="SSF53850">
    <property type="entry name" value="Periplasmic binding protein-like II"/>
    <property type="match status" value="1"/>
</dbReference>
<dbReference type="HOGENOM" id="CLU_031285_12_0_9"/>
<dbReference type="KEGG" id="ckn:Calkro_0095"/>
<dbReference type="InterPro" id="IPR006059">
    <property type="entry name" value="SBP"/>
</dbReference>
<dbReference type="Pfam" id="PF01547">
    <property type="entry name" value="SBP_bac_1"/>
    <property type="match status" value="1"/>
</dbReference>
<proteinExistence type="predicted"/>
<sequence length="426" mass="46840">MKNFKKILGLIVLVVFMVSIVGMYGNTGVDAKTTEKVKIRAVTYFTGADPWTNTWKEAIKDFMAKNPNVEIVDEATPAANDAIRTKIKTDFASGNEPDVTFFFVGADAEPLLKSGKVFIWDDELKKDTKWSSNIYKSALAFTTYNGPIKEYKGKVYAIPTIGFYEGLYVNVDLFNKYNLPLPTDWDKFIKAVNTFKSKGIIPIAGSILESYYLIETFILSAGGPQGHNTPFHPSWEKGLNIIKDLYKMGAFPKDALTLQDAQAQALFADKKAAMMINGSWCVGGLKDKVNTKIMPVPVVPGGKAHPTDIIGGFGSGWYVSKDLNKKKNGWPVKFVKYITSPEVEAKFIAVGGVPAIKCKVPNVTPVAQSGYDMMAKANSVSMPIDAQILPEAFTKIRTDLAYVVTGKKTAKHLLAEAKKIQDSVKK</sequence>
<evidence type="ECO:0000313" key="2">
    <source>
        <dbReference type="EMBL" id="ADQ45011.1"/>
    </source>
</evidence>
<organism evidence="2 3">
    <name type="scientific">Caldicellulosiruptor kronotskyensis (strain DSM 18902 / VKM B-2412 / 2002)</name>
    <dbReference type="NCBI Taxonomy" id="632348"/>
    <lineage>
        <taxon>Bacteria</taxon>
        <taxon>Bacillati</taxon>
        <taxon>Bacillota</taxon>
        <taxon>Bacillota incertae sedis</taxon>
        <taxon>Caldicellulosiruptorales</taxon>
        <taxon>Caldicellulosiruptoraceae</taxon>
        <taxon>Caldicellulosiruptor</taxon>
    </lineage>
</organism>